<dbReference type="RefSeq" id="WP_156362616.1">
    <property type="nucleotide sequence ID" value="NZ_KK088530.1"/>
</dbReference>
<gene>
    <name evidence="1" type="ORF">Rumeso_03142</name>
</gene>
<protein>
    <recommendedName>
        <fullName evidence="3">HTH merR-type domain-containing protein</fullName>
    </recommendedName>
</protein>
<comment type="caution">
    <text evidence="1">The sequence shown here is derived from an EMBL/GenBank/DDBJ whole genome shotgun (WGS) entry which is preliminary data.</text>
</comment>
<dbReference type="HOGENOM" id="CLU_1331118_0_0_5"/>
<name>A0A017HL99_9RHOB</name>
<dbReference type="AlphaFoldDB" id="A0A017HL99"/>
<dbReference type="EMBL" id="AOSK01000088">
    <property type="protein sequence ID" value="EYD75292.1"/>
    <property type="molecule type" value="Genomic_DNA"/>
</dbReference>
<organism evidence="1 2">
    <name type="scientific">Rubellimicrobium mesophilum DSM 19309</name>
    <dbReference type="NCBI Taxonomy" id="442562"/>
    <lineage>
        <taxon>Bacteria</taxon>
        <taxon>Pseudomonadati</taxon>
        <taxon>Pseudomonadota</taxon>
        <taxon>Alphaproteobacteria</taxon>
        <taxon>Rhodobacterales</taxon>
        <taxon>Roseobacteraceae</taxon>
        <taxon>Rubellimicrobium</taxon>
    </lineage>
</organism>
<evidence type="ECO:0008006" key="3">
    <source>
        <dbReference type="Google" id="ProtNLM"/>
    </source>
</evidence>
<dbReference type="OrthoDB" id="8451504at2"/>
<proteinExistence type="predicted"/>
<sequence length="206" mass="22442">MPRVDDLSYTKSLALFMPGDVADISGLPPNLQRVWRRRGQIAPVEGTRARFTALEAAELMLRYEVSKAGVSPGESEDLGKLAGPLILYHALLDGDGAVEVTGPREHVEHFLAQFAEDTTLPMALAAVTEVKRFLFRADGGDFIVTDELQSLSSAESPLSGYFLDLEVAGRRLSDRAGRPLLSVELHAPQATSPKVRRLTHPSTPRP</sequence>
<accession>A0A017HL99</accession>
<evidence type="ECO:0000313" key="2">
    <source>
        <dbReference type="Proteomes" id="UP000019666"/>
    </source>
</evidence>
<reference evidence="1 2" key="1">
    <citation type="submission" date="2013-02" db="EMBL/GenBank/DDBJ databases">
        <authorList>
            <person name="Fiebig A."/>
            <person name="Goeker M."/>
            <person name="Klenk H.-P.P."/>
        </authorList>
    </citation>
    <scope>NUCLEOTIDE SEQUENCE [LARGE SCALE GENOMIC DNA]</scope>
    <source>
        <strain evidence="1 2">DSM 19309</strain>
    </source>
</reference>
<evidence type="ECO:0000313" key="1">
    <source>
        <dbReference type="EMBL" id="EYD75292.1"/>
    </source>
</evidence>
<keyword evidence="2" id="KW-1185">Reference proteome</keyword>
<dbReference type="Proteomes" id="UP000019666">
    <property type="component" value="Unassembled WGS sequence"/>
</dbReference>